<dbReference type="InterPro" id="IPR001789">
    <property type="entry name" value="Sig_transdc_resp-reg_receiver"/>
</dbReference>
<name>A0A1L3GMY6_9BACT</name>
<dbReference type="InterPro" id="IPR011006">
    <property type="entry name" value="CheY-like_superfamily"/>
</dbReference>
<keyword evidence="5" id="KW-1185">Reference proteome</keyword>
<dbReference type="PANTHER" id="PTHR44591:SF3">
    <property type="entry name" value="RESPONSE REGULATORY DOMAIN-CONTAINING PROTEIN"/>
    <property type="match status" value="1"/>
</dbReference>
<dbReference type="RefSeq" id="WP_072283270.1">
    <property type="nucleotide sequence ID" value="NZ_CP015519.1"/>
</dbReference>
<evidence type="ECO:0000256" key="1">
    <source>
        <dbReference type="ARBA" id="ARBA00022553"/>
    </source>
</evidence>
<dbReference type="AlphaFoldDB" id="A0A1L3GMY6"/>
<keyword evidence="4" id="KW-0418">Kinase</keyword>
<dbReference type="SUPFAM" id="SSF52172">
    <property type="entry name" value="CheY-like"/>
    <property type="match status" value="1"/>
</dbReference>
<evidence type="ECO:0000256" key="2">
    <source>
        <dbReference type="PROSITE-ProRule" id="PRU00169"/>
    </source>
</evidence>
<dbReference type="PANTHER" id="PTHR44591">
    <property type="entry name" value="STRESS RESPONSE REGULATOR PROTEIN 1"/>
    <property type="match status" value="1"/>
</dbReference>
<reference evidence="4 5" key="1">
    <citation type="journal article" date="2017" name="Genome Announc.">
        <title>Complete Genome Sequences of Two Acetylene-Fermenting Pelobacter acetylenicus Strains.</title>
        <authorList>
            <person name="Sutton J.M."/>
            <person name="Baesman S.M."/>
            <person name="Fierst J.L."/>
            <person name="Poret-Peterson A.T."/>
            <person name="Oremland R.S."/>
            <person name="Dunlap D.S."/>
            <person name="Akob D.M."/>
        </authorList>
    </citation>
    <scope>NUCLEOTIDE SEQUENCE [LARGE SCALE GENOMIC DNA]</scope>
    <source>
        <strain evidence="4 5">SFB93</strain>
    </source>
</reference>
<dbReference type="OrthoDB" id="9786548at2"/>
<sequence>MNRIVIADDSATARMFIRRCLEIVGLGEATLVEAEHGREALSLLKEEDADLLLTDLNMPVMDGATLLKWVKSSPRLHDLPVLVITSAGNPAKEQELLSLGAFGVLNKPVSPAVLMDALKPLLS</sequence>
<keyword evidence="1 2" id="KW-0597">Phosphoprotein</keyword>
<dbReference type="Pfam" id="PF00072">
    <property type="entry name" value="Response_reg"/>
    <property type="match status" value="1"/>
</dbReference>
<dbReference type="GO" id="GO:0016301">
    <property type="term" value="F:kinase activity"/>
    <property type="evidence" value="ECO:0007669"/>
    <property type="project" value="UniProtKB-KW"/>
</dbReference>
<dbReference type="EMBL" id="CP015519">
    <property type="protein sequence ID" value="APG27306.1"/>
    <property type="molecule type" value="Genomic_DNA"/>
</dbReference>
<dbReference type="PROSITE" id="PS50110">
    <property type="entry name" value="RESPONSE_REGULATORY"/>
    <property type="match status" value="1"/>
</dbReference>
<dbReference type="STRING" id="1842532.A7E78_05285"/>
<organism evidence="4 5">
    <name type="scientific">Syntrophotalea acetylenivorans</name>
    <dbReference type="NCBI Taxonomy" id="1842532"/>
    <lineage>
        <taxon>Bacteria</taxon>
        <taxon>Pseudomonadati</taxon>
        <taxon>Thermodesulfobacteriota</taxon>
        <taxon>Desulfuromonadia</taxon>
        <taxon>Desulfuromonadales</taxon>
        <taxon>Syntrophotaleaceae</taxon>
        <taxon>Syntrophotalea</taxon>
    </lineage>
</organism>
<dbReference type="KEGG" id="pef:A7E78_05285"/>
<gene>
    <name evidence="4" type="ORF">A7E78_05285</name>
</gene>
<dbReference type="Gene3D" id="3.40.50.2300">
    <property type="match status" value="1"/>
</dbReference>
<feature type="domain" description="Response regulatory" evidence="3">
    <location>
        <begin position="3"/>
        <end position="122"/>
    </location>
</feature>
<protein>
    <submittedName>
        <fullName evidence="4">Histidine kinase</fullName>
    </submittedName>
</protein>
<dbReference type="Proteomes" id="UP000182517">
    <property type="component" value="Chromosome"/>
</dbReference>
<evidence type="ECO:0000313" key="4">
    <source>
        <dbReference type="EMBL" id="APG27306.1"/>
    </source>
</evidence>
<proteinExistence type="predicted"/>
<accession>A0A1L3GMY6</accession>
<feature type="modified residue" description="4-aspartylphosphate" evidence="2">
    <location>
        <position position="55"/>
    </location>
</feature>
<evidence type="ECO:0000259" key="3">
    <source>
        <dbReference type="PROSITE" id="PS50110"/>
    </source>
</evidence>
<keyword evidence="4" id="KW-0808">Transferase</keyword>
<dbReference type="GO" id="GO:0000160">
    <property type="term" value="P:phosphorelay signal transduction system"/>
    <property type="evidence" value="ECO:0007669"/>
    <property type="project" value="InterPro"/>
</dbReference>
<dbReference type="SMART" id="SM00448">
    <property type="entry name" value="REC"/>
    <property type="match status" value="1"/>
</dbReference>
<evidence type="ECO:0000313" key="5">
    <source>
        <dbReference type="Proteomes" id="UP000182517"/>
    </source>
</evidence>
<dbReference type="InterPro" id="IPR050595">
    <property type="entry name" value="Bact_response_regulator"/>
</dbReference>